<dbReference type="KEGG" id="meg:DKB62_01990"/>
<dbReference type="InterPro" id="IPR012349">
    <property type="entry name" value="Split_barrel_FMN-bd"/>
</dbReference>
<proteinExistence type="predicted"/>
<keyword evidence="3" id="KW-1185">Reference proteome</keyword>
<dbReference type="Pfam" id="PF01243">
    <property type="entry name" value="PNPOx_N"/>
    <property type="match status" value="1"/>
</dbReference>
<evidence type="ECO:0000313" key="2">
    <source>
        <dbReference type="EMBL" id="AXL20438.1"/>
    </source>
</evidence>
<protein>
    <submittedName>
        <fullName evidence="2">Pyridoxamine 5'-phosphate oxidase family protein</fullName>
    </submittedName>
</protein>
<reference evidence="2 3" key="1">
    <citation type="submission" date="2018-05" db="EMBL/GenBank/DDBJ databases">
        <title>Complete genome sequence of Megasphaera sp. AJH120T, isolated from the ceca of a chicken.</title>
        <authorList>
            <person name="Maki J."/>
            <person name="Looft T."/>
        </authorList>
    </citation>
    <scope>NUCLEOTIDE SEQUENCE [LARGE SCALE GENOMIC DNA]</scope>
    <source>
        <strain evidence="2 3">AJH120</strain>
    </source>
</reference>
<dbReference type="Proteomes" id="UP000254337">
    <property type="component" value="Chromosome"/>
</dbReference>
<dbReference type="OrthoDB" id="3255142at2"/>
<name>A0A346AX45_9FIRM</name>
<dbReference type="RefSeq" id="WP_107195895.1">
    <property type="nucleotide sequence ID" value="NZ_CP029462.1"/>
</dbReference>
<evidence type="ECO:0000259" key="1">
    <source>
        <dbReference type="Pfam" id="PF01243"/>
    </source>
</evidence>
<dbReference type="AlphaFoldDB" id="A0A346AX45"/>
<evidence type="ECO:0000313" key="3">
    <source>
        <dbReference type="Proteomes" id="UP000254337"/>
    </source>
</evidence>
<gene>
    <name evidence="2" type="ORF">DKB62_01990</name>
</gene>
<dbReference type="InterPro" id="IPR011576">
    <property type="entry name" value="Pyridox_Oxase_N"/>
</dbReference>
<accession>A0A346AX45</accession>
<dbReference type="Gene3D" id="2.30.110.10">
    <property type="entry name" value="Electron Transport, Fmn-binding Protein, Chain A"/>
    <property type="match status" value="1"/>
</dbReference>
<feature type="domain" description="Pyridoxamine 5'-phosphate oxidase N-terminal" evidence="1">
    <location>
        <begin position="135"/>
        <end position="253"/>
    </location>
</feature>
<dbReference type="SUPFAM" id="SSF50475">
    <property type="entry name" value="FMN-binding split barrel"/>
    <property type="match status" value="1"/>
</dbReference>
<dbReference type="EMBL" id="CP029462">
    <property type="protein sequence ID" value="AXL20438.1"/>
    <property type="molecule type" value="Genomic_DNA"/>
</dbReference>
<organism evidence="2 3">
    <name type="scientific">Megasphaera stantonii</name>
    <dbReference type="NCBI Taxonomy" id="2144175"/>
    <lineage>
        <taxon>Bacteria</taxon>
        <taxon>Bacillati</taxon>
        <taxon>Bacillota</taxon>
        <taxon>Negativicutes</taxon>
        <taxon>Veillonellales</taxon>
        <taxon>Veillonellaceae</taxon>
        <taxon>Megasphaera</taxon>
    </lineage>
</organism>
<sequence length="274" mass="30579">MNTLCLYYENAAARRVAVMIGSILSMSRYAECREDVSLRQYKRILLVLTEKQAVQPLAEIVQYAEPDTTWGLIVIGDNELSVQRLRSQAEMLLKRPIALSAFIPASDVTEGVIRAAETIQPPPAAVPDSDSTAWQALETFLTSHTTGVLATGWGRNIRTTPIEYVYWHKKIYLFSEGGRKFANIYRDPHVSFSVCEPFSDFSHLAGLQLSGTAQILEPQDEGYAAAAAAKGIAEKRLRKMPVVLHVIEISPSEAVFLWGQFAREGKAVRQVYRF</sequence>